<dbReference type="GO" id="GO:0051453">
    <property type="term" value="P:regulation of intracellular pH"/>
    <property type="evidence" value="ECO:0007669"/>
    <property type="project" value="TreeGrafter"/>
</dbReference>
<protein>
    <submittedName>
        <fullName evidence="5">Putative cation/H+ exchanger, CPA1 family, na+/H+ exchanger NHX-type</fullName>
    </submittedName>
</protein>
<dbReference type="AlphaFoldDB" id="A0A2P6QMT0"/>
<dbReference type="GO" id="GO:0005886">
    <property type="term" value="C:plasma membrane"/>
    <property type="evidence" value="ECO:0007669"/>
    <property type="project" value="TreeGrafter"/>
</dbReference>
<name>A0A2P6QMT0_ROSCH</name>
<evidence type="ECO:0000313" key="6">
    <source>
        <dbReference type="Proteomes" id="UP000238479"/>
    </source>
</evidence>
<dbReference type="InterPro" id="IPR004709">
    <property type="entry name" value="NaH_exchanger"/>
</dbReference>
<dbReference type="EMBL" id="PDCK01000043">
    <property type="protein sequence ID" value="PRQ35476.1"/>
    <property type="molecule type" value="Genomic_DNA"/>
</dbReference>
<comment type="caution">
    <text evidence="5">The sequence shown here is derived from an EMBL/GenBank/DDBJ whole genome shotgun (WGS) entry which is preliminary data.</text>
</comment>
<keyword evidence="6" id="KW-1185">Reference proteome</keyword>
<keyword evidence="3" id="KW-0630">Potassium</keyword>
<evidence type="ECO:0000256" key="3">
    <source>
        <dbReference type="ARBA" id="ARBA00022958"/>
    </source>
</evidence>
<evidence type="ECO:0000313" key="5">
    <source>
        <dbReference type="EMBL" id="PRQ35476.1"/>
    </source>
</evidence>
<gene>
    <name evidence="5" type="ORF">RchiOBHm_Chr5g0080451</name>
</gene>
<dbReference type="GO" id="GO:0015385">
    <property type="term" value="F:sodium:proton antiporter activity"/>
    <property type="evidence" value="ECO:0007669"/>
    <property type="project" value="InterPro"/>
</dbReference>
<dbReference type="Proteomes" id="UP000238479">
    <property type="component" value="Chromosome 5"/>
</dbReference>
<dbReference type="GO" id="GO:0015386">
    <property type="term" value="F:potassium:proton antiporter activity"/>
    <property type="evidence" value="ECO:0007669"/>
    <property type="project" value="TreeGrafter"/>
</dbReference>
<dbReference type="GO" id="GO:0098719">
    <property type="term" value="P:sodium ion import across plasma membrane"/>
    <property type="evidence" value="ECO:0007669"/>
    <property type="project" value="TreeGrafter"/>
</dbReference>
<dbReference type="PANTHER" id="PTHR10110">
    <property type="entry name" value="SODIUM/HYDROGEN EXCHANGER"/>
    <property type="match status" value="1"/>
</dbReference>
<dbReference type="Gramene" id="PRQ35476">
    <property type="protein sequence ID" value="PRQ35476"/>
    <property type="gene ID" value="RchiOBHm_Chr5g0080451"/>
</dbReference>
<evidence type="ECO:0000256" key="1">
    <source>
        <dbReference type="ARBA" id="ARBA00022448"/>
    </source>
</evidence>
<organism evidence="5 6">
    <name type="scientific">Rosa chinensis</name>
    <name type="common">China rose</name>
    <dbReference type="NCBI Taxonomy" id="74649"/>
    <lineage>
        <taxon>Eukaryota</taxon>
        <taxon>Viridiplantae</taxon>
        <taxon>Streptophyta</taxon>
        <taxon>Embryophyta</taxon>
        <taxon>Tracheophyta</taxon>
        <taxon>Spermatophyta</taxon>
        <taxon>Magnoliopsida</taxon>
        <taxon>eudicotyledons</taxon>
        <taxon>Gunneridae</taxon>
        <taxon>Pentapetalae</taxon>
        <taxon>rosids</taxon>
        <taxon>fabids</taxon>
        <taxon>Rosales</taxon>
        <taxon>Rosaceae</taxon>
        <taxon>Rosoideae</taxon>
        <taxon>Rosoideae incertae sedis</taxon>
        <taxon>Rosa</taxon>
    </lineage>
</organism>
<proteinExistence type="predicted"/>
<evidence type="ECO:0000256" key="4">
    <source>
        <dbReference type="ARBA" id="ARBA00023065"/>
    </source>
</evidence>
<sequence length="90" mass="10186">MLLVFSEDLFLIYLLPPIIFNAGFQLKKKQFFCNFMTIMMFGAVRNQDETPMLYSLVFGEAVINDATSVVLGMKSAVPDFCVPNLSHQLD</sequence>
<dbReference type="InterPro" id="IPR018422">
    <property type="entry name" value="Cation/H_exchanger_CPA1"/>
</dbReference>
<reference evidence="5 6" key="1">
    <citation type="journal article" date="2018" name="Nat. Genet.">
        <title>The Rosa genome provides new insights in the design of modern roses.</title>
        <authorList>
            <person name="Bendahmane M."/>
        </authorList>
    </citation>
    <scope>NUCLEOTIDE SEQUENCE [LARGE SCALE GENOMIC DNA]</scope>
    <source>
        <strain evidence="6">cv. Old Blush</strain>
    </source>
</reference>
<keyword evidence="4" id="KW-0406">Ion transport</keyword>
<keyword evidence="1" id="KW-0813">Transport</keyword>
<dbReference type="Gene3D" id="6.10.140.1330">
    <property type="match status" value="1"/>
</dbReference>
<keyword evidence="2" id="KW-0633">Potassium transport</keyword>
<dbReference type="PANTHER" id="PTHR10110:SF117">
    <property type="entry name" value="SODIUM_HYDROGEN EXCHANGER 2"/>
    <property type="match status" value="1"/>
</dbReference>
<dbReference type="PRINTS" id="PR01084">
    <property type="entry name" value="NAHEXCHNGR"/>
</dbReference>
<accession>A0A2P6QMT0</accession>
<evidence type="ECO:0000256" key="2">
    <source>
        <dbReference type="ARBA" id="ARBA00022538"/>
    </source>
</evidence>